<reference evidence="2 3" key="1">
    <citation type="submission" date="2017-03" db="EMBL/GenBank/DDBJ databases">
        <title>Foreign affairs: Plasmid Transfer between Roseobacters and Rhizobia.</title>
        <authorList>
            <person name="Bartling P."/>
            <person name="Bunk B."/>
            <person name="Overmann J."/>
            <person name="Brinkmann H."/>
            <person name="Petersen J."/>
        </authorList>
    </citation>
    <scope>NUCLEOTIDE SEQUENCE [LARGE SCALE GENOMIC DNA]</scope>
    <source>
        <strain evidence="2 3">MACL11</strain>
    </source>
</reference>
<organism evidence="2 3">
    <name type="scientific">Martelella mediterranea DSM 17316</name>
    <dbReference type="NCBI Taxonomy" id="1122214"/>
    <lineage>
        <taxon>Bacteria</taxon>
        <taxon>Pseudomonadati</taxon>
        <taxon>Pseudomonadota</taxon>
        <taxon>Alphaproteobacteria</taxon>
        <taxon>Hyphomicrobiales</taxon>
        <taxon>Aurantimonadaceae</taxon>
        <taxon>Martelella</taxon>
    </lineage>
</organism>
<dbReference type="Proteomes" id="UP000191135">
    <property type="component" value="Chromosome"/>
</dbReference>
<dbReference type="InterPro" id="IPR046161">
    <property type="entry name" value="DUF6163"/>
</dbReference>
<dbReference type="STRING" id="1122214.Mame_03611"/>
<keyword evidence="1" id="KW-1133">Transmembrane helix</keyword>
<evidence type="ECO:0008006" key="4">
    <source>
        <dbReference type="Google" id="ProtNLM"/>
    </source>
</evidence>
<accession>A0A1U9Z5G5</accession>
<keyword evidence="1" id="KW-0812">Transmembrane</keyword>
<dbReference type="Pfam" id="PF19660">
    <property type="entry name" value="DUF6163"/>
    <property type="match status" value="1"/>
</dbReference>
<gene>
    <name evidence="2" type="ORF">Mame_03611</name>
</gene>
<feature type="transmembrane region" description="Helical" evidence="1">
    <location>
        <begin position="20"/>
        <end position="38"/>
    </location>
</feature>
<feature type="transmembrane region" description="Helical" evidence="1">
    <location>
        <begin position="58"/>
        <end position="87"/>
    </location>
</feature>
<evidence type="ECO:0000313" key="3">
    <source>
        <dbReference type="Proteomes" id="UP000191135"/>
    </source>
</evidence>
<evidence type="ECO:0000256" key="1">
    <source>
        <dbReference type="SAM" id="Phobius"/>
    </source>
</evidence>
<keyword evidence="1" id="KW-0472">Membrane</keyword>
<protein>
    <recommendedName>
        <fullName evidence="4">DoxX</fullName>
    </recommendedName>
</protein>
<keyword evidence="3" id="KW-1185">Reference proteome</keyword>
<proteinExistence type="predicted"/>
<name>A0A1U9Z5G5_9HYPH</name>
<evidence type="ECO:0000313" key="2">
    <source>
        <dbReference type="EMBL" id="AQZ52916.1"/>
    </source>
</evidence>
<dbReference type="KEGG" id="mmed:Mame_03611"/>
<dbReference type="EMBL" id="CP020330">
    <property type="protein sequence ID" value="AQZ52916.1"/>
    <property type="molecule type" value="Genomic_DNA"/>
</dbReference>
<dbReference type="AlphaFoldDB" id="A0A1U9Z5G5"/>
<sequence>MNSEQTRPPQPSFSQMAFMVFKRCVAAFLMAVALYNWAELIGLAGTGRFDLVSSNERIVEVVLAVAYPAAAAGLWFGVGWGLVLWAIGAAVEMFLVGAAAALVGIHVLLFGLYAAFWIYLAFIRRR</sequence>
<feature type="transmembrane region" description="Helical" evidence="1">
    <location>
        <begin position="93"/>
        <end position="122"/>
    </location>
</feature>